<evidence type="ECO:0000256" key="3">
    <source>
        <dbReference type="ARBA" id="ARBA00022679"/>
    </source>
</evidence>
<dbReference type="Pfam" id="PF08659">
    <property type="entry name" value="KR"/>
    <property type="match status" value="1"/>
</dbReference>
<dbReference type="Gene3D" id="3.90.180.10">
    <property type="entry name" value="Medium-chain alcohol dehydrogenases, catalytic domain"/>
    <property type="match status" value="1"/>
</dbReference>
<evidence type="ECO:0000256" key="2">
    <source>
        <dbReference type="ARBA" id="ARBA00022553"/>
    </source>
</evidence>
<dbReference type="InterPro" id="IPR049900">
    <property type="entry name" value="PKS_mFAS_DH"/>
</dbReference>
<dbReference type="InterPro" id="IPR020806">
    <property type="entry name" value="PKS_PP-bd"/>
</dbReference>
<dbReference type="Pfam" id="PF21089">
    <property type="entry name" value="PKS_DH_N"/>
    <property type="match status" value="1"/>
</dbReference>
<dbReference type="InterPro" id="IPR057326">
    <property type="entry name" value="KR_dom"/>
</dbReference>
<feature type="active site" description="Proton acceptor; for dehydratase activity" evidence="5">
    <location>
        <position position="913"/>
    </location>
</feature>
<dbReference type="Gene3D" id="3.40.47.10">
    <property type="match status" value="1"/>
</dbReference>
<dbReference type="PANTHER" id="PTHR43775">
    <property type="entry name" value="FATTY ACID SYNTHASE"/>
    <property type="match status" value="1"/>
</dbReference>
<keyword evidence="11" id="KW-1185">Reference proteome</keyword>
<dbReference type="SMART" id="SM00827">
    <property type="entry name" value="PKS_AT"/>
    <property type="match status" value="1"/>
</dbReference>
<dbReference type="PROSITE" id="PS00012">
    <property type="entry name" value="PHOSPHOPANTETHEINE"/>
    <property type="match status" value="1"/>
</dbReference>
<dbReference type="InterPro" id="IPR016036">
    <property type="entry name" value="Malonyl_transacylase_ACP-bd"/>
</dbReference>
<dbReference type="Gene3D" id="3.40.50.720">
    <property type="entry name" value="NAD(P)-binding Rossmann-like Domain"/>
    <property type="match status" value="3"/>
</dbReference>
<feature type="compositionally biased region" description="Low complexity" evidence="6">
    <location>
        <begin position="835"/>
        <end position="851"/>
    </location>
</feature>
<dbReference type="InterPro" id="IPR036291">
    <property type="entry name" value="NAD(P)-bd_dom_sf"/>
</dbReference>
<dbReference type="InterPro" id="IPR011032">
    <property type="entry name" value="GroES-like_sf"/>
</dbReference>
<name>A0ABT3NWZ8_9PROT</name>
<dbReference type="InterPro" id="IPR001227">
    <property type="entry name" value="Ac_transferase_dom_sf"/>
</dbReference>
<dbReference type="SMART" id="SM00825">
    <property type="entry name" value="PKS_KS"/>
    <property type="match status" value="1"/>
</dbReference>
<dbReference type="Pfam" id="PF13602">
    <property type="entry name" value="ADH_zinc_N_2"/>
    <property type="match status" value="1"/>
</dbReference>
<feature type="domain" description="Carrier" evidence="7">
    <location>
        <begin position="2256"/>
        <end position="2333"/>
    </location>
</feature>
<dbReference type="InterPro" id="IPR014043">
    <property type="entry name" value="Acyl_transferase_dom"/>
</dbReference>
<dbReference type="InterPro" id="IPR042104">
    <property type="entry name" value="PKS_dehydratase_sf"/>
</dbReference>
<dbReference type="Pfam" id="PF16197">
    <property type="entry name" value="KAsynt_C_assoc"/>
    <property type="match status" value="1"/>
</dbReference>
<dbReference type="Proteomes" id="UP001526430">
    <property type="component" value="Unassembled WGS sequence"/>
</dbReference>
<dbReference type="InterPro" id="IPR020843">
    <property type="entry name" value="ER"/>
</dbReference>
<dbReference type="Gene3D" id="1.10.1200.10">
    <property type="entry name" value="ACP-like"/>
    <property type="match status" value="1"/>
</dbReference>
<dbReference type="Pfam" id="PF00109">
    <property type="entry name" value="ketoacyl-synt"/>
    <property type="match status" value="1"/>
</dbReference>
<evidence type="ECO:0000259" key="7">
    <source>
        <dbReference type="PROSITE" id="PS50075"/>
    </source>
</evidence>
<dbReference type="InterPro" id="IPR020807">
    <property type="entry name" value="PKS_DH"/>
</dbReference>
<dbReference type="InterPro" id="IPR013154">
    <property type="entry name" value="ADH-like_N"/>
</dbReference>
<dbReference type="InterPro" id="IPR050091">
    <property type="entry name" value="PKS_NRPS_Biosynth_Enz"/>
</dbReference>
<dbReference type="SUPFAM" id="SSF52151">
    <property type="entry name" value="FabD/lysophospholipase-like"/>
    <property type="match status" value="1"/>
</dbReference>
<comment type="caution">
    <text evidence="10">The sequence shown here is derived from an EMBL/GenBank/DDBJ whole genome shotgun (WGS) entry which is preliminary data.</text>
</comment>
<dbReference type="Pfam" id="PF02801">
    <property type="entry name" value="Ketoacyl-synt_C"/>
    <property type="match status" value="1"/>
</dbReference>
<dbReference type="InterPro" id="IPR049552">
    <property type="entry name" value="PKS_DH_N"/>
</dbReference>
<dbReference type="SMART" id="SM00823">
    <property type="entry name" value="PKS_PP"/>
    <property type="match status" value="1"/>
</dbReference>
<keyword evidence="4" id="KW-0511">Multifunctional enzyme</keyword>
<dbReference type="SUPFAM" id="SSF51735">
    <property type="entry name" value="NAD(P)-binding Rossmann-fold domains"/>
    <property type="match status" value="3"/>
</dbReference>
<dbReference type="InterPro" id="IPR020841">
    <property type="entry name" value="PKS_Beta-ketoAc_synthase_dom"/>
</dbReference>
<evidence type="ECO:0000313" key="11">
    <source>
        <dbReference type="Proteomes" id="UP001526430"/>
    </source>
</evidence>
<dbReference type="PROSITE" id="PS52019">
    <property type="entry name" value="PKS_MFAS_DH"/>
    <property type="match status" value="1"/>
</dbReference>
<dbReference type="InterPro" id="IPR014031">
    <property type="entry name" value="Ketoacyl_synth_C"/>
</dbReference>
<feature type="region of interest" description="Disordered" evidence="6">
    <location>
        <begin position="835"/>
        <end position="876"/>
    </location>
</feature>
<dbReference type="SUPFAM" id="SSF47336">
    <property type="entry name" value="ACP-like"/>
    <property type="match status" value="1"/>
</dbReference>
<dbReference type="SMART" id="SM00829">
    <property type="entry name" value="PKS_ER"/>
    <property type="match status" value="1"/>
</dbReference>
<dbReference type="SUPFAM" id="SSF55048">
    <property type="entry name" value="Probable ACP-binding domain of malonyl-CoA ACP transacylase"/>
    <property type="match status" value="1"/>
</dbReference>
<dbReference type="Gene3D" id="3.10.129.110">
    <property type="entry name" value="Polyketide synthase dehydratase"/>
    <property type="match status" value="1"/>
</dbReference>
<evidence type="ECO:0000256" key="6">
    <source>
        <dbReference type="SAM" id="MobiDB-lite"/>
    </source>
</evidence>
<organism evidence="10 11">
    <name type="scientific">Sabulicella glaciei</name>
    <dbReference type="NCBI Taxonomy" id="2984948"/>
    <lineage>
        <taxon>Bacteria</taxon>
        <taxon>Pseudomonadati</taxon>
        <taxon>Pseudomonadota</taxon>
        <taxon>Alphaproteobacteria</taxon>
        <taxon>Acetobacterales</taxon>
        <taxon>Acetobacteraceae</taxon>
        <taxon>Sabulicella</taxon>
    </lineage>
</organism>
<evidence type="ECO:0000256" key="4">
    <source>
        <dbReference type="ARBA" id="ARBA00023268"/>
    </source>
</evidence>
<dbReference type="RefSeq" id="WP_301590790.1">
    <property type="nucleotide sequence ID" value="NZ_JAPFQI010000010.1"/>
</dbReference>
<sequence>MSGGRIRKRNGAFGRGAVAVVGAACRLPGAPDRAAFARLLMERRDAVTTVPADRFSQERFLHPRPGERGRALHFQAGTIGEVHRFDAAAFGISPREAEEMDPQQRLLLVLARRALEDAGWPEDKAAGQRIGVFAGASTTDWSDLRQHDMGGGDRYAMTGGALSILANRLSHAFDWRGPAMTVDTACSSGLVALHQAMTAIRAGLPAALVAGVNLLLSPFPFGGFWRAGMLSRRGRCQAFGAGADGYVRAEGGVALLLKPLEAALADGDAVRGVILASGVNAAGRTNGISLPDGAAQAALIAETLAASGLASDEIGYFEAHGTGTPVGDPIEAEAIAHGVGARRRPLPVGSAKSNIGHTEAASGLVGVLKALAVLESGRIPPTLHADPPNPAIPFARLGLAPAVSARRLAGRGVMVNAFGFGGTNGCAALARAPGPARPRAAKAASPAPPLLLSAHSEAALRGLARAWEALPATPALLRGQARHRDLRPHRLVLRDPAALGPWLRGEEVPGAVSGLAGPGAGVGFAFSGNGAQWAGMGQGPMRHSAAFRTAVEAADAHLRPLLGWSVAEVLARGATAEEAEGTDRAQPLLFALQLGIVAALAEEGIRPDLVLGHSVGEVAAAQVAGLLAPAEAARLVAVRSRHQHATRGAGRMAALGAPMEEAAPVLAALGLELAAENAPAALTVAGDEAALERLRTEAEARRWSFVPLSLPYAFHSAAMDPVRDALLRDLRGLQSHALRLPMISSVSGAELREAPAEYWWRNLREPVRFRDAAREVAARRPAVLLEIGPHPILQAYLRATTRAAGWDAATLPTLRRAPEPEAADPFPAIADRATAAGADPRGGPAFAGPATWRDLPPLPMEGEALRPAASPEARSLVVPHRDGRLLGFRHDEEGGEEWRRSLDTLEEPWLADHALREGVVLPAAAMAEIALEAAAHRHPQAPALELRDFAILQPIPLSAETPREIRARLDAAGGFSLESRRRLSGEAWSRHATGRVAALPGLAAPGPATTDAPWRDGAALTERARLRGLHYGPAFRPVWRWRLGAAALEAELALPDAAPPDSDFVLHPVRLDGVLQALLGLPGEGDTEDGFLPVRFGRIALRRGAAAPVRAELRPVASGARSLLADAVLRDALGEAVAVVEAAELRRVFRPEPGQDLLFRAEMVPAAPPPAFPAAPPVLDPARLAPRMEEDLREAAMLLDAFAEAALAEAGLATAPGALAEALRARLPDSDATSLPAAGDIWGEVWAERPALAHELALLAEAREALPAALAGGAVPKLRLSPHAESLRRLAECLAEEAARLLTGWPADRPCRVLVAGAEEGPLLPALRRALRFLGPALRLSLAPLPEARLPSVPPETGLVEWSPAASPEAEAELVLGLGLSGRAGPAATIAARLRPALAPGGALLLAEPAPHLFWDLSEGLHPDARAPGRLAGAEGWEATLLQAGLDGVRALALPPVPWPALLLCGAAPAGARLLAAAPGRRFVISPAPATSGLAAALTEALEAAGAQVSLAEGEPAPRQLRGAALVALPGSGPDALAALGRLAATAEGAAASFHLVVRDGETNPDSAAALALGRVLANEATRLKPRRHDLSPRLSPEEAGRALAAALLAPPDGEGEQRVTPAGRLVPRLRAGLAEAPRSATLRLEAARPGRLDSLAWRPAALPEPGPGEIRIAVAAAGLNFRDVLWAQNLLPEEALLPGFAGPGLGMEVAGTVEAVGEGAPFRPGDRVFGVAPRGLATHAVTGAAALAPLPPGLSMEAAAALPVAFLTALHALEELGRVEAGDRVLIHGGAGAVGLAALQVALARGARVAATAGTPSRRALLRAAGAELALDSRDASFADALRLHWETAPGEGCVDVCLNSLASEAMERSLGLMAPFGRFLELGKRDFAEATRVALRPLRRNVAWFAVDLDELARARPAVAARHMATLTRRFAEGEFLPLPVRAHPAEEAEEAFRRLQAGGHIGKLVIRPPAPAPTAPRAWSVEGTAVVTGGTGGFGLEAAVALARAGVRHFALLSRRGAGTPGIAEGLARLEALGAEARVLAADAADRDSLAAALAEIRRDLPPIAHVVHAAAVFADALAARMDETKLRAVWDSKVTAALQLDALTAGDALHSFVLFSSATVPIGAPGQGGYVAANAGLEAIARSRRARGLPALAVQWGPIADAGALSADGGAALSHRLGARPMAAAEALSFLPRLLAGPDAVVAVARLDWGGARRSLPVLAEAPFHALAGEAAPENEEGEDIAALLRRLGPEEALEALRRGIGREVARILRLPEGAVAAQAPLQRLGVDSLGGLELRTALERRFSAALPLEGLSEELTVDLLARRLLAGAATLPDAASRPEAAE</sequence>
<feature type="domain" description="Ketosynthase family 3 (KS3)" evidence="8">
    <location>
        <begin position="15"/>
        <end position="431"/>
    </location>
</feature>
<dbReference type="Pfam" id="PF00550">
    <property type="entry name" value="PP-binding"/>
    <property type="match status" value="1"/>
</dbReference>
<dbReference type="Pfam" id="PF08240">
    <property type="entry name" value="ADH_N"/>
    <property type="match status" value="1"/>
</dbReference>
<dbReference type="InterPro" id="IPR036736">
    <property type="entry name" value="ACP-like_sf"/>
</dbReference>
<feature type="domain" description="PKS/mFAS DH" evidence="9">
    <location>
        <begin position="883"/>
        <end position="1154"/>
    </location>
</feature>
<accession>A0ABT3NWZ8</accession>
<evidence type="ECO:0000259" key="9">
    <source>
        <dbReference type="PROSITE" id="PS52019"/>
    </source>
</evidence>
<dbReference type="SMART" id="SM00826">
    <property type="entry name" value="PKS_DH"/>
    <property type="match status" value="1"/>
</dbReference>
<dbReference type="Pfam" id="PF00698">
    <property type="entry name" value="Acyl_transf_1"/>
    <property type="match status" value="1"/>
</dbReference>
<dbReference type="PROSITE" id="PS50075">
    <property type="entry name" value="CARRIER"/>
    <property type="match status" value="1"/>
</dbReference>
<dbReference type="InterPro" id="IPR049551">
    <property type="entry name" value="PKS_DH_C"/>
</dbReference>
<dbReference type="SUPFAM" id="SSF53901">
    <property type="entry name" value="Thiolase-like"/>
    <property type="match status" value="1"/>
</dbReference>
<evidence type="ECO:0000313" key="10">
    <source>
        <dbReference type="EMBL" id="MCW8086703.1"/>
    </source>
</evidence>
<feature type="region of interest" description="C-terminal hotdog fold" evidence="5">
    <location>
        <begin position="1013"/>
        <end position="1154"/>
    </location>
</feature>
<dbReference type="PANTHER" id="PTHR43775:SF37">
    <property type="entry name" value="SI:DKEY-61P9.11"/>
    <property type="match status" value="1"/>
</dbReference>
<feature type="region of interest" description="N-terminal hotdog fold" evidence="5">
    <location>
        <begin position="883"/>
        <end position="1003"/>
    </location>
</feature>
<dbReference type="EMBL" id="JAPFQI010000010">
    <property type="protein sequence ID" value="MCW8086703.1"/>
    <property type="molecule type" value="Genomic_DNA"/>
</dbReference>
<dbReference type="CDD" id="cd00833">
    <property type="entry name" value="PKS"/>
    <property type="match status" value="1"/>
</dbReference>
<dbReference type="InterPro" id="IPR018201">
    <property type="entry name" value="Ketoacyl_synth_AS"/>
</dbReference>
<dbReference type="PROSITE" id="PS52004">
    <property type="entry name" value="KS3_2"/>
    <property type="match status" value="1"/>
</dbReference>
<keyword evidence="1" id="KW-0596">Phosphopantetheine</keyword>
<dbReference type="Gene3D" id="3.40.366.10">
    <property type="entry name" value="Malonyl-Coenzyme A Acyl Carrier Protein, domain 2"/>
    <property type="match status" value="1"/>
</dbReference>
<reference evidence="10 11" key="1">
    <citation type="submission" date="2022-10" db="EMBL/GenBank/DDBJ databases">
        <title>Roseococcus glaciei nov., sp. nov., isolated from glacier.</title>
        <authorList>
            <person name="Liu Q."/>
            <person name="Xin Y.-H."/>
        </authorList>
    </citation>
    <scope>NUCLEOTIDE SEQUENCE [LARGE SCALE GENOMIC DNA]</scope>
    <source>
        <strain evidence="10 11">MDT2-1-1</strain>
    </source>
</reference>
<evidence type="ECO:0000256" key="1">
    <source>
        <dbReference type="ARBA" id="ARBA00022450"/>
    </source>
</evidence>
<dbReference type="SUPFAM" id="SSF50129">
    <property type="entry name" value="GroES-like"/>
    <property type="match status" value="1"/>
</dbReference>
<dbReference type="InterPro" id="IPR014030">
    <property type="entry name" value="Ketoacyl_synth_N"/>
</dbReference>
<dbReference type="InterPro" id="IPR006162">
    <property type="entry name" value="Ppantetheine_attach_site"/>
</dbReference>
<evidence type="ECO:0000256" key="5">
    <source>
        <dbReference type="PROSITE-ProRule" id="PRU01363"/>
    </source>
</evidence>
<dbReference type="InterPro" id="IPR016039">
    <property type="entry name" value="Thiolase-like"/>
</dbReference>
<evidence type="ECO:0000259" key="8">
    <source>
        <dbReference type="PROSITE" id="PS52004"/>
    </source>
</evidence>
<feature type="active site" description="Proton donor; for dehydratase activity" evidence="5">
    <location>
        <position position="1072"/>
    </location>
</feature>
<keyword evidence="3" id="KW-0808">Transferase</keyword>
<dbReference type="CDD" id="cd05195">
    <property type="entry name" value="enoyl_red"/>
    <property type="match status" value="1"/>
</dbReference>
<dbReference type="InterPro" id="IPR016035">
    <property type="entry name" value="Acyl_Trfase/lysoPLipase"/>
</dbReference>
<gene>
    <name evidence="10" type="ORF">OF850_13790</name>
</gene>
<dbReference type="Pfam" id="PF14765">
    <property type="entry name" value="PS-DH"/>
    <property type="match status" value="1"/>
</dbReference>
<keyword evidence="2" id="KW-0597">Phosphoprotein</keyword>
<dbReference type="Gene3D" id="3.30.70.3290">
    <property type="match status" value="1"/>
</dbReference>
<dbReference type="InterPro" id="IPR032821">
    <property type="entry name" value="PKS_assoc"/>
</dbReference>
<dbReference type="PROSITE" id="PS00606">
    <property type="entry name" value="KS3_1"/>
    <property type="match status" value="1"/>
</dbReference>
<dbReference type="InterPro" id="IPR013968">
    <property type="entry name" value="PKS_KR"/>
</dbReference>
<protein>
    <submittedName>
        <fullName evidence="10">SDR family NAD(P)-dependent oxidoreductase</fullName>
    </submittedName>
</protein>
<dbReference type="SMART" id="SM00822">
    <property type="entry name" value="PKS_KR"/>
    <property type="match status" value="1"/>
</dbReference>
<dbReference type="InterPro" id="IPR009081">
    <property type="entry name" value="PP-bd_ACP"/>
</dbReference>
<proteinExistence type="predicted"/>